<keyword evidence="2" id="KW-1185">Reference proteome</keyword>
<reference evidence="1 2" key="1">
    <citation type="journal article" date="2022" name="Gigascience">
        <title>A chromosome-level genome assembly and annotation of the desert horned lizard, Phrynosoma platyrhinos, provides insight into chromosomal rearrangements among reptiles.</title>
        <authorList>
            <person name="Koochekian N."/>
            <person name="Ascanio A."/>
            <person name="Farleigh K."/>
            <person name="Card D.C."/>
            <person name="Schield D.R."/>
            <person name="Castoe T.A."/>
            <person name="Jezkova T."/>
        </authorList>
    </citation>
    <scope>NUCLEOTIDE SEQUENCE [LARGE SCALE GENOMIC DNA]</scope>
    <source>
        <strain evidence="1">NK-2021</strain>
    </source>
</reference>
<evidence type="ECO:0008006" key="3">
    <source>
        <dbReference type="Google" id="ProtNLM"/>
    </source>
</evidence>
<organism evidence="1 2">
    <name type="scientific">Phrynosoma platyrhinos</name>
    <name type="common">Desert horned lizard</name>
    <dbReference type="NCBI Taxonomy" id="52577"/>
    <lineage>
        <taxon>Eukaryota</taxon>
        <taxon>Metazoa</taxon>
        <taxon>Chordata</taxon>
        <taxon>Craniata</taxon>
        <taxon>Vertebrata</taxon>
        <taxon>Euteleostomi</taxon>
        <taxon>Lepidosauria</taxon>
        <taxon>Squamata</taxon>
        <taxon>Bifurcata</taxon>
        <taxon>Unidentata</taxon>
        <taxon>Episquamata</taxon>
        <taxon>Toxicofera</taxon>
        <taxon>Iguania</taxon>
        <taxon>Phrynosomatidae</taxon>
        <taxon>Phrynosomatinae</taxon>
        <taxon>Phrynosoma</taxon>
    </lineage>
</organism>
<name>A0ABQ7TLV7_PHRPL</name>
<dbReference type="Proteomes" id="UP000826234">
    <property type="component" value="Unassembled WGS sequence"/>
</dbReference>
<evidence type="ECO:0000313" key="2">
    <source>
        <dbReference type="Proteomes" id="UP000826234"/>
    </source>
</evidence>
<evidence type="ECO:0000313" key="1">
    <source>
        <dbReference type="EMBL" id="KAH0630452.1"/>
    </source>
</evidence>
<accession>A0ABQ7TLV7</accession>
<protein>
    <recommendedName>
        <fullName evidence="3">F-box and leucine-rich repeat protein 2</fullName>
    </recommendedName>
</protein>
<sequence>MPKKKTLQSLKRLCLEYVADNMEHTWAKDYMENNQNENNSLNMLAPSPFIKLDDFLIQELFQLLRYKGYRSSAMIYSLLVPQLTKLDLSYHTYTASESIAQVITVRCRSLTSLDLNSCSQISTDTLVDLVKALPGLLELNLSETQCDTQVLSTVGSFCTQLYRLEIMECKRLSAYSLLCLAYDPVSGFLRCQMLENLRIGPWGPGNNRWNLLWAIVFVLLALPNLRSFPHYLLTEALCVIHDQHLDAAEMPLGFPSLIDLAWFRINNAPNNERNRLTLGLLSVINVDEYFWPTAHAVCPHIVSMSVTLTGRPGLDQRFWSCHHLVFLEIDCMDCMDMRELLPVVTSLESQLIFLTVRGFSFIDEFSFHALLSRCMNLQKLNIKFCSPQMCEFHVGTNLEALVWDFSLPPLEFPHLCAFTLSYKDWNNPLPSQHKVRLKECLESLLKCSPWLFDLELAFLPFNLDEVFARVLEPPGTALQGLRQLSLAGSYVTISAIHRLLSSDNELSHLMCMSTGIHSREFEELLQRVEREGLEILVEWV</sequence>
<gene>
    <name evidence="1" type="ORF">JD844_013490</name>
</gene>
<proteinExistence type="predicted"/>
<dbReference type="EMBL" id="JAIPUX010000439">
    <property type="protein sequence ID" value="KAH0630452.1"/>
    <property type="molecule type" value="Genomic_DNA"/>
</dbReference>
<dbReference type="Gene3D" id="3.80.10.10">
    <property type="entry name" value="Ribonuclease Inhibitor"/>
    <property type="match status" value="1"/>
</dbReference>
<dbReference type="SUPFAM" id="SSF52047">
    <property type="entry name" value="RNI-like"/>
    <property type="match status" value="2"/>
</dbReference>
<comment type="caution">
    <text evidence="1">The sequence shown here is derived from an EMBL/GenBank/DDBJ whole genome shotgun (WGS) entry which is preliminary data.</text>
</comment>
<dbReference type="InterPro" id="IPR032675">
    <property type="entry name" value="LRR_dom_sf"/>
</dbReference>